<name>A0A8X8LCI2_9BACT</name>
<dbReference type="EMBL" id="FNNO01000001">
    <property type="protein sequence ID" value="SDW04548.1"/>
    <property type="molecule type" value="Genomic_DNA"/>
</dbReference>
<keyword evidence="1" id="KW-1133">Transmembrane helix</keyword>
<evidence type="ECO:0000313" key="3">
    <source>
        <dbReference type="Proteomes" id="UP000198711"/>
    </source>
</evidence>
<feature type="transmembrane region" description="Helical" evidence="1">
    <location>
        <begin position="47"/>
        <end position="65"/>
    </location>
</feature>
<organism evidence="2 3">
    <name type="scientific">Hydrobacter penzbergensis</name>
    <dbReference type="NCBI Taxonomy" id="1235997"/>
    <lineage>
        <taxon>Bacteria</taxon>
        <taxon>Pseudomonadati</taxon>
        <taxon>Bacteroidota</taxon>
        <taxon>Chitinophagia</taxon>
        <taxon>Chitinophagales</taxon>
        <taxon>Chitinophagaceae</taxon>
        <taxon>Hydrobacter</taxon>
    </lineage>
</organism>
<feature type="transmembrane region" description="Helical" evidence="1">
    <location>
        <begin position="21"/>
        <end position="41"/>
    </location>
</feature>
<sequence length="79" mass="9058">MKTFIQQLFKDKNNNYSLRELCIAVFIAMIIISWIAQQFFRFAIPEFMFYAFVSLVGAGCFGYSIERRTSGNEQAPGNG</sequence>
<evidence type="ECO:0000313" key="2">
    <source>
        <dbReference type="EMBL" id="SDW04548.1"/>
    </source>
</evidence>
<keyword evidence="1" id="KW-0472">Membrane</keyword>
<dbReference type="AlphaFoldDB" id="A0A8X8LCI2"/>
<comment type="caution">
    <text evidence="2">The sequence shown here is derived from an EMBL/GenBank/DDBJ whole genome shotgun (WGS) entry which is preliminary data.</text>
</comment>
<protein>
    <submittedName>
        <fullName evidence="2">Uncharacterized protein</fullName>
    </submittedName>
</protein>
<reference evidence="2 3" key="1">
    <citation type="submission" date="2016-10" db="EMBL/GenBank/DDBJ databases">
        <authorList>
            <person name="Varghese N."/>
            <person name="Submissions S."/>
        </authorList>
    </citation>
    <scope>NUCLEOTIDE SEQUENCE [LARGE SCALE GENOMIC DNA]</scope>
    <source>
        <strain evidence="2 3">DSM 25353</strain>
    </source>
</reference>
<proteinExistence type="predicted"/>
<keyword evidence="1" id="KW-0812">Transmembrane</keyword>
<keyword evidence="3" id="KW-1185">Reference proteome</keyword>
<dbReference type="RefSeq" id="WP_092721297.1">
    <property type="nucleotide sequence ID" value="NZ_FNNO01000001.1"/>
</dbReference>
<evidence type="ECO:0000256" key="1">
    <source>
        <dbReference type="SAM" id="Phobius"/>
    </source>
</evidence>
<accession>A0A8X8LCI2</accession>
<dbReference type="Proteomes" id="UP000198711">
    <property type="component" value="Unassembled WGS sequence"/>
</dbReference>
<gene>
    <name evidence="2" type="ORF">SAMN05444410_101101</name>
</gene>